<dbReference type="InterPro" id="IPR039369">
    <property type="entry name" value="LacA-like"/>
</dbReference>
<comment type="similarity">
    <text evidence="1 5">Belongs to the transferase hexapeptide repeat family.</text>
</comment>
<keyword evidence="8" id="KW-1185">Reference proteome</keyword>
<sequence>MINQPSIEEQKALSGQVYNPGNAELVAIKKRSHDLSAEYSHLVEDDPRRAVILEELLGSWQTGFMQGPIFFHYGTHTQIGKNFFANYNLTIQDDGEVVIGDNVMVGPNTTIVTPNHPLVASERNGIQDEKGNWFKPCIAKPVIIGDNVWLGASVTVCPGVTIGDNVVIGAGSVVTKNIPANSVAAGNPCRVIREITEADRLFN</sequence>
<dbReference type="Proteomes" id="UP000674938">
    <property type="component" value="Unassembled WGS sequence"/>
</dbReference>
<evidence type="ECO:0000256" key="5">
    <source>
        <dbReference type="RuleBase" id="RU367021"/>
    </source>
</evidence>
<dbReference type="PANTHER" id="PTHR43017:SF1">
    <property type="entry name" value="ACETYLTRANSFERASE YJL218W-RELATED"/>
    <property type="match status" value="1"/>
</dbReference>
<name>A0A940SU20_9ENTE</name>
<keyword evidence="4 5" id="KW-0012">Acyltransferase</keyword>
<dbReference type="InterPro" id="IPR024688">
    <property type="entry name" value="Mac_dom"/>
</dbReference>
<proteinExistence type="inferred from homology"/>
<dbReference type="EC" id="2.3.1.-" evidence="5"/>
<dbReference type="PROSITE" id="PS00101">
    <property type="entry name" value="HEXAPEP_TRANSFERASES"/>
    <property type="match status" value="1"/>
</dbReference>
<dbReference type="InterPro" id="IPR018357">
    <property type="entry name" value="Hexapep_transf_CS"/>
</dbReference>
<evidence type="ECO:0000256" key="3">
    <source>
        <dbReference type="ARBA" id="ARBA00022737"/>
    </source>
</evidence>
<dbReference type="Pfam" id="PF12464">
    <property type="entry name" value="Mac"/>
    <property type="match status" value="1"/>
</dbReference>
<dbReference type="EMBL" id="JAEEGA010000001">
    <property type="protein sequence ID" value="MBP1039641.1"/>
    <property type="molecule type" value="Genomic_DNA"/>
</dbReference>
<evidence type="ECO:0000313" key="8">
    <source>
        <dbReference type="Proteomes" id="UP000674938"/>
    </source>
</evidence>
<gene>
    <name evidence="7" type="ORF">I6N95_01340</name>
</gene>
<dbReference type="Gene3D" id="2.160.10.10">
    <property type="entry name" value="Hexapeptide repeat proteins"/>
    <property type="match status" value="1"/>
</dbReference>
<keyword evidence="3" id="KW-0677">Repeat</keyword>
<protein>
    <recommendedName>
        <fullName evidence="5">Acetyltransferase</fullName>
        <ecNumber evidence="5">2.3.1.-</ecNumber>
    </recommendedName>
</protein>
<dbReference type="InterPro" id="IPR011004">
    <property type="entry name" value="Trimer_LpxA-like_sf"/>
</dbReference>
<evidence type="ECO:0000313" key="7">
    <source>
        <dbReference type="EMBL" id="MBP1039641.1"/>
    </source>
</evidence>
<dbReference type="SMART" id="SM01266">
    <property type="entry name" value="Mac"/>
    <property type="match status" value="1"/>
</dbReference>
<feature type="domain" description="Maltose/galactoside acetyltransferase" evidence="6">
    <location>
        <begin position="9"/>
        <end position="62"/>
    </location>
</feature>
<keyword evidence="2 5" id="KW-0808">Transferase</keyword>
<dbReference type="InterPro" id="IPR001451">
    <property type="entry name" value="Hexapep"/>
</dbReference>
<evidence type="ECO:0000259" key="6">
    <source>
        <dbReference type="SMART" id="SM01266"/>
    </source>
</evidence>
<evidence type="ECO:0000256" key="4">
    <source>
        <dbReference type="ARBA" id="ARBA00023315"/>
    </source>
</evidence>
<dbReference type="RefSeq" id="WP_209524537.1">
    <property type="nucleotide sequence ID" value="NZ_JAEEGA010000001.1"/>
</dbReference>
<dbReference type="SUPFAM" id="SSF51161">
    <property type="entry name" value="Trimeric LpxA-like enzymes"/>
    <property type="match status" value="1"/>
</dbReference>
<dbReference type="PANTHER" id="PTHR43017">
    <property type="entry name" value="GALACTOSIDE O-ACETYLTRANSFERASE"/>
    <property type="match status" value="1"/>
</dbReference>
<reference evidence="7" key="1">
    <citation type="submission" date="2020-12" db="EMBL/GenBank/DDBJ databases">
        <title>Vagococcus allomyrinae sp. nov. and Enterococcus lavae sp. nov., isolated from the larvae of Allomyrina dichotoma.</title>
        <authorList>
            <person name="Lee S.D."/>
        </authorList>
    </citation>
    <scope>NUCLEOTIDE SEQUENCE</scope>
    <source>
        <strain evidence="7">BWB3-3</strain>
    </source>
</reference>
<accession>A0A940SU20</accession>
<organism evidence="7 8">
    <name type="scientific">Vagococcus allomyrinae</name>
    <dbReference type="NCBI Taxonomy" id="2794353"/>
    <lineage>
        <taxon>Bacteria</taxon>
        <taxon>Bacillati</taxon>
        <taxon>Bacillota</taxon>
        <taxon>Bacilli</taxon>
        <taxon>Lactobacillales</taxon>
        <taxon>Enterococcaceae</taxon>
        <taxon>Vagococcus</taxon>
    </lineage>
</organism>
<dbReference type="AlphaFoldDB" id="A0A940SU20"/>
<dbReference type="CDD" id="cd03357">
    <property type="entry name" value="LbH_MAT_GAT"/>
    <property type="match status" value="1"/>
</dbReference>
<dbReference type="Pfam" id="PF00132">
    <property type="entry name" value="Hexapep"/>
    <property type="match status" value="1"/>
</dbReference>
<comment type="caution">
    <text evidence="7">The sequence shown here is derived from an EMBL/GenBank/DDBJ whole genome shotgun (WGS) entry which is preliminary data.</text>
</comment>
<evidence type="ECO:0000256" key="1">
    <source>
        <dbReference type="ARBA" id="ARBA00007274"/>
    </source>
</evidence>
<dbReference type="GO" id="GO:0008870">
    <property type="term" value="F:galactoside O-acetyltransferase activity"/>
    <property type="evidence" value="ECO:0007669"/>
    <property type="project" value="TreeGrafter"/>
</dbReference>
<evidence type="ECO:0000256" key="2">
    <source>
        <dbReference type="ARBA" id="ARBA00022679"/>
    </source>
</evidence>